<sequence length="128" mass="14348">MVSWMGALGAAIFLGPGAALTINPAHKSKCSIRELQPLLMGHASHVFPIGVLDLKDPVRIFDHEPAPPHSLLKLFNDLFSRRTTASLFYTNDVKVLIDIIVRNISDLSPGDKRRQQYLELCRRVMRNS</sequence>
<accession>A0ABQ9JAR9</accession>
<organism evidence="3 4">
    <name type="scientific">Molorchus minor</name>
    <dbReference type="NCBI Taxonomy" id="1323400"/>
    <lineage>
        <taxon>Eukaryota</taxon>
        <taxon>Metazoa</taxon>
        <taxon>Ecdysozoa</taxon>
        <taxon>Arthropoda</taxon>
        <taxon>Hexapoda</taxon>
        <taxon>Insecta</taxon>
        <taxon>Pterygota</taxon>
        <taxon>Neoptera</taxon>
        <taxon>Endopterygota</taxon>
        <taxon>Coleoptera</taxon>
        <taxon>Polyphaga</taxon>
        <taxon>Cucujiformia</taxon>
        <taxon>Chrysomeloidea</taxon>
        <taxon>Cerambycidae</taxon>
        <taxon>Lamiinae</taxon>
        <taxon>Monochamini</taxon>
        <taxon>Molorchus</taxon>
    </lineage>
</organism>
<proteinExistence type="predicted"/>
<name>A0ABQ9JAR9_9CUCU</name>
<dbReference type="Pfam" id="PF09431">
    <property type="entry name" value="SPIN90_LRD"/>
    <property type="match status" value="1"/>
</dbReference>
<evidence type="ECO:0000256" key="1">
    <source>
        <dbReference type="SAM" id="SignalP"/>
    </source>
</evidence>
<comment type="caution">
    <text evidence="3">The sequence shown here is derived from an EMBL/GenBank/DDBJ whole genome shotgun (WGS) entry which is preliminary data.</text>
</comment>
<feature type="signal peptide" evidence="1">
    <location>
        <begin position="1"/>
        <end position="19"/>
    </location>
</feature>
<dbReference type="InterPro" id="IPR030125">
    <property type="entry name" value="SPIN90/Ldb17"/>
</dbReference>
<gene>
    <name evidence="3" type="ORF">NQ317_013676</name>
</gene>
<evidence type="ECO:0000259" key="2">
    <source>
        <dbReference type="Pfam" id="PF09431"/>
    </source>
</evidence>
<evidence type="ECO:0000313" key="4">
    <source>
        <dbReference type="Proteomes" id="UP001162164"/>
    </source>
</evidence>
<protein>
    <recommendedName>
        <fullName evidence="2">SPIN90/Ldb17 leucine-rich domain-containing protein</fullName>
    </recommendedName>
</protein>
<keyword evidence="4" id="KW-1185">Reference proteome</keyword>
<feature type="domain" description="SPIN90/Ldb17 leucine-rich" evidence="2">
    <location>
        <begin position="70"/>
        <end position="128"/>
    </location>
</feature>
<feature type="chain" id="PRO_5045124836" description="SPIN90/Ldb17 leucine-rich domain-containing protein" evidence="1">
    <location>
        <begin position="20"/>
        <end position="128"/>
    </location>
</feature>
<dbReference type="PANTHER" id="PTHR13357:SF1">
    <property type="entry name" value="NCK-INTERACTING PROTEIN WITH SH3 DOMAIN"/>
    <property type="match status" value="1"/>
</dbReference>
<dbReference type="EMBL" id="JAPWTJ010000849">
    <property type="protein sequence ID" value="KAJ8975276.1"/>
    <property type="molecule type" value="Genomic_DNA"/>
</dbReference>
<evidence type="ECO:0000313" key="3">
    <source>
        <dbReference type="EMBL" id="KAJ8975276.1"/>
    </source>
</evidence>
<dbReference type="Proteomes" id="UP001162164">
    <property type="component" value="Unassembled WGS sequence"/>
</dbReference>
<dbReference type="PANTHER" id="PTHR13357">
    <property type="entry name" value="SH3 ADAPTER PROTEIN SPIN90 NCK INTERACTING PROTEIN WITH SH3 DOMAIN"/>
    <property type="match status" value="1"/>
</dbReference>
<dbReference type="InterPro" id="IPR018556">
    <property type="entry name" value="SPIN90/Ldb17_LRD"/>
</dbReference>
<reference evidence="3" key="1">
    <citation type="journal article" date="2023" name="Insect Mol. Biol.">
        <title>Genome sequencing provides insights into the evolution of gene families encoding plant cell wall-degrading enzymes in longhorned beetles.</title>
        <authorList>
            <person name="Shin N.R."/>
            <person name="Okamura Y."/>
            <person name="Kirsch R."/>
            <person name="Pauchet Y."/>
        </authorList>
    </citation>
    <scope>NUCLEOTIDE SEQUENCE</scope>
    <source>
        <strain evidence="3">MMC_N1</strain>
    </source>
</reference>
<keyword evidence="1" id="KW-0732">Signal</keyword>